<reference evidence="2 4" key="1">
    <citation type="submission" date="2017-08" db="EMBL/GenBank/DDBJ databases">
        <title>Draft Genome Sequence of the Marine Bacterium Oceanimonas baumannii ATCC 700832.</title>
        <authorList>
            <person name="Mcclelland W.D."/>
            <person name="Brennan M.A."/>
            <person name="Trachtenberg A.M."/>
            <person name="Maclea K.S."/>
        </authorList>
    </citation>
    <scope>NUCLEOTIDE SEQUENCE [LARGE SCALE GENOMIC DNA]</scope>
    <source>
        <strain evidence="2 4">ATCC 700832</strain>
    </source>
</reference>
<accession>A0A235CN25</accession>
<name>A0A235CN25_9GAMM</name>
<dbReference type="AlphaFoldDB" id="A0A235CN25"/>
<dbReference type="EMBL" id="NQJF01000003">
    <property type="protein sequence ID" value="OYD25427.1"/>
    <property type="molecule type" value="Genomic_DNA"/>
</dbReference>
<dbReference type="Proteomes" id="UP000295058">
    <property type="component" value="Unassembled WGS sequence"/>
</dbReference>
<sequence>MSEELEQTQLQGQECYRLIPSKYPPIDLYEDVATADELEAVHAVEAMTNPRLQEQAGDLSLVAKEDWLVGIPHASYAMAAFTHINPEGARFTTGDFGGYYCAPSLDTAIKETIYHQERLYGYTKEPAQRIQMRSLFARFNAALIDITAEQHLSSNLYHPTDYNHSQAFASEQRSNGVDGLKYRSVRHAGHDCFVLFRPRLITEICQAKHFDYCWNGNAITNVLEINIYK</sequence>
<evidence type="ECO:0000313" key="3">
    <source>
        <dbReference type="EMBL" id="TDW61377.1"/>
    </source>
</evidence>
<dbReference type="Proteomes" id="UP000243640">
    <property type="component" value="Unassembled WGS sequence"/>
</dbReference>
<reference evidence="3 5" key="2">
    <citation type="submission" date="2019-03" db="EMBL/GenBank/DDBJ databases">
        <title>Genomic Encyclopedia of Archaeal and Bacterial Type Strains, Phase II (KMG-II): from individual species to whole genera.</title>
        <authorList>
            <person name="Goeker M."/>
        </authorList>
    </citation>
    <scope>NUCLEOTIDE SEQUENCE [LARGE SCALE GENOMIC DNA]</scope>
    <source>
        <strain evidence="3 5">DSM 15594</strain>
    </source>
</reference>
<comment type="caution">
    <text evidence="2">The sequence shown here is derived from an EMBL/GenBank/DDBJ whole genome shotgun (WGS) entry which is preliminary data.</text>
</comment>
<dbReference type="EMBL" id="SODO01000002">
    <property type="protein sequence ID" value="TDW61377.1"/>
    <property type="molecule type" value="Genomic_DNA"/>
</dbReference>
<dbReference type="Pfam" id="PF08808">
    <property type="entry name" value="RES"/>
    <property type="match status" value="1"/>
</dbReference>
<evidence type="ECO:0000313" key="4">
    <source>
        <dbReference type="Proteomes" id="UP000243640"/>
    </source>
</evidence>
<organism evidence="2 4">
    <name type="scientific">Oceanimonas baumannii</name>
    <dbReference type="NCBI Taxonomy" id="129578"/>
    <lineage>
        <taxon>Bacteria</taxon>
        <taxon>Pseudomonadati</taxon>
        <taxon>Pseudomonadota</taxon>
        <taxon>Gammaproteobacteria</taxon>
        <taxon>Aeromonadales</taxon>
        <taxon>Aeromonadaceae</taxon>
        <taxon>Oceanimonas</taxon>
    </lineage>
</organism>
<protein>
    <submittedName>
        <fullName evidence="3">RES domain-containing protein</fullName>
    </submittedName>
</protein>
<evidence type="ECO:0000259" key="1">
    <source>
        <dbReference type="SMART" id="SM00953"/>
    </source>
</evidence>
<dbReference type="OrthoDB" id="9795903at2"/>
<keyword evidence="5" id="KW-1185">Reference proteome</keyword>
<evidence type="ECO:0000313" key="2">
    <source>
        <dbReference type="EMBL" id="OYD25427.1"/>
    </source>
</evidence>
<dbReference type="RefSeq" id="WP_094277258.1">
    <property type="nucleotide sequence ID" value="NZ_NQJF01000003.1"/>
</dbReference>
<gene>
    <name evidence="2" type="ORF">B6S09_04200</name>
    <name evidence="3" type="ORF">LY04_00915</name>
</gene>
<proteinExistence type="predicted"/>
<dbReference type="SMART" id="SM00953">
    <property type="entry name" value="RES"/>
    <property type="match status" value="1"/>
</dbReference>
<feature type="domain" description="RES" evidence="1">
    <location>
        <begin position="80"/>
        <end position="207"/>
    </location>
</feature>
<dbReference type="InterPro" id="IPR014914">
    <property type="entry name" value="RES_dom"/>
</dbReference>
<evidence type="ECO:0000313" key="5">
    <source>
        <dbReference type="Proteomes" id="UP000295058"/>
    </source>
</evidence>